<dbReference type="SUPFAM" id="SSF51735">
    <property type="entry name" value="NAD(P)-binding Rossmann-fold domains"/>
    <property type="match status" value="1"/>
</dbReference>
<dbReference type="InterPro" id="IPR005097">
    <property type="entry name" value="Sacchrp_dh_NADP-bd"/>
</dbReference>
<dbReference type="InterPro" id="IPR051168">
    <property type="entry name" value="AASS"/>
</dbReference>
<dbReference type="Gene3D" id="3.30.360.10">
    <property type="entry name" value="Dihydrodipicolinate Reductase, domain 2"/>
    <property type="match status" value="1"/>
</dbReference>
<dbReference type="EMBL" id="CP118615">
    <property type="protein sequence ID" value="WDZ83836.1"/>
    <property type="molecule type" value="Genomic_DNA"/>
</dbReference>
<keyword evidence="1" id="KW-0560">Oxidoreductase</keyword>
<sequence length="387" mass="41550">MAERIPASGRVHWVGAGLSTGSGLGVLCDQADQVLLWHRTVERAEERLAALGLAGRATPRALDGDALADALEPGDVVVSMLPADHHPALLRLCLASGAHFACSSYVSEPIAAESAAAARHGIVVLAESGADPGIDHLFAHKLVAQARAELGDGPATVAFTSYCGGLPAVPNDFRYRFSWSPRAVLTALRAPGRYIEAGVERVVAHPWEATRPHLVAGESFEAYPNRDSVPFLRQYALPPHWRPETFIRGTLRLAGWRDAWAPVFETLRAGDPQQIGKLADDLGDRYPMTGDDRDRLVLAVTLDVHAAHGGTWSGQYLLDVVGDDRESAMARCVSLPLAFGVTGIITGRTPAGLHRAAEEIEEIDRWLDFLGRHGVVGSSRIGGTTRR</sequence>
<evidence type="ECO:0000313" key="4">
    <source>
        <dbReference type="EMBL" id="WDZ83836.1"/>
    </source>
</evidence>
<keyword evidence="5" id="KW-1185">Reference proteome</keyword>
<dbReference type="InterPro" id="IPR032095">
    <property type="entry name" value="Sacchrp_dh-like_C"/>
</dbReference>
<accession>A0ABY7ZM48</accession>
<dbReference type="Pfam" id="PF03435">
    <property type="entry name" value="Sacchrp_dh_NADP"/>
    <property type="match status" value="1"/>
</dbReference>
<dbReference type="PANTHER" id="PTHR11133">
    <property type="entry name" value="SACCHAROPINE DEHYDROGENASE"/>
    <property type="match status" value="1"/>
</dbReference>
<dbReference type="SUPFAM" id="SSF55347">
    <property type="entry name" value="Glyceraldehyde-3-phosphate dehydrogenase-like, C-terminal domain"/>
    <property type="match status" value="1"/>
</dbReference>
<gene>
    <name evidence="4" type="ORF">PVK37_25735</name>
</gene>
<dbReference type="InterPro" id="IPR036291">
    <property type="entry name" value="NAD(P)-bd_dom_sf"/>
</dbReference>
<protein>
    <submittedName>
        <fullName evidence="4">Saccharopine dehydrogenase NADP-binding domain-containing protein</fullName>
    </submittedName>
</protein>
<organism evidence="4 5">
    <name type="scientific">Micromonospora cathayae</name>
    <dbReference type="NCBI Taxonomy" id="3028804"/>
    <lineage>
        <taxon>Bacteria</taxon>
        <taxon>Bacillati</taxon>
        <taxon>Actinomycetota</taxon>
        <taxon>Actinomycetes</taxon>
        <taxon>Micromonosporales</taxon>
        <taxon>Micromonosporaceae</taxon>
        <taxon>Micromonospora</taxon>
    </lineage>
</organism>
<feature type="domain" description="Saccharopine dehydrogenase NADP binding" evidence="2">
    <location>
        <begin position="11"/>
        <end position="124"/>
    </location>
</feature>
<evidence type="ECO:0000313" key="5">
    <source>
        <dbReference type="Proteomes" id="UP001219605"/>
    </source>
</evidence>
<feature type="domain" description="Saccharopine dehydrogenase-like C-terminal" evidence="3">
    <location>
        <begin position="129"/>
        <end position="374"/>
    </location>
</feature>
<evidence type="ECO:0000259" key="3">
    <source>
        <dbReference type="Pfam" id="PF16653"/>
    </source>
</evidence>
<dbReference type="PANTHER" id="PTHR11133:SF22">
    <property type="entry name" value="ALPHA-AMINOADIPIC SEMIALDEHYDE SYNTHASE, MITOCHONDRIAL"/>
    <property type="match status" value="1"/>
</dbReference>
<evidence type="ECO:0000259" key="2">
    <source>
        <dbReference type="Pfam" id="PF03435"/>
    </source>
</evidence>
<name>A0ABY7ZM48_9ACTN</name>
<proteinExistence type="predicted"/>
<reference evidence="4 5" key="1">
    <citation type="submission" date="2023-02" db="EMBL/GenBank/DDBJ databases">
        <authorList>
            <person name="Mo P."/>
        </authorList>
    </citation>
    <scope>NUCLEOTIDE SEQUENCE [LARGE SCALE GENOMIC DNA]</scope>
    <source>
        <strain evidence="4 5">HUAS 3</strain>
    </source>
</reference>
<dbReference type="Proteomes" id="UP001219605">
    <property type="component" value="Chromosome"/>
</dbReference>
<dbReference type="Pfam" id="PF16653">
    <property type="entry name" value="Sacchrp_dh_C"/>
    <property type="match status" value="1"/>
</dbReference>
<evidence type="ECO:0000256" key="1">
    <source>
        <dbReference type="ARBA" id="ARBA00023002"/>
    </source>
</evidence>
<dbReference type="Gene3D" id="3.40.50.720">
    <property type="entry name" value="NAD(P)-binding Rossmann-like Domain"/>
    <property type="match status" value="1"/>
</dbReference>
<dbReference type="RefSeq" id="WP_275030394.1">
    <property type="nucleotide sequence ID" value="NZ_CP118615.1"/>
</dbReference>